<feature type="chain" id="PRO_5043566997" evidence="1">
    <location>
        <begin position="39"/>
        <end position="203"/>
    </location>
</feature>
<dbReference type="NCBIfam" id="TIGR02595">
    <property type="entry name" value="PEP_CTERM"/>
    <property type="match status" value="1"/>
</dbReference>
<evidence type="ECO:0000313" key="4">
    <source>
        <dbReference type="Proteomes" id="UP001336250"/>
    </source>
</evidence>
<dbReference type="InterPro" id="IPR013424">
    <property type="entry name" value="Ice-binding_C"/>
</dbReference>
<keyword evidence="4" id="KW-1185">Reference proteome</keyword>
<evidence type="ECO:0000256" key="1">
    <source>
        <dbReference type="SAM" id="SignalP"/>
    </source>
</evidence>
<feature type="domain" description="Ice-binding protein C-terminal" evidence="2">
    <location>
        <begin position="174"/>
        <end position="196"/>
    </location>
</feature>
<dbReference type="Pfam" id="PF07589">
    <property type="entry name" value="PEP-CTERM"/>
    <property type="match status" value="1"/>
</dbReference>
<dbReference type="AlphaFoldDB" id="A0AAW9QD14"/>
<comment type="caution">
    <text evidence="3">The sequence shown here is derived from an EMBL/GenBank/DDBJ whole genome shotgun (WGS) entry which is preliminary data.</text>
</comment>
<keyword evidence="1" id="KW-0732">Signal</keyword>
<gene>
    <name evidence="3" type="ORF">V4F39_23835</name>
</gene>
<accession>A0AAW9QD14</accession>
<dbReference type="SUPFAM" id="SSF49785">
    <property type="entry name" value="Galactose-binding domain-like"/>
    <property type="match status" value="1"/>
</dbReference>
<feature type="signal peptide" evidence="1">
    <location>
        <begin position="1"/>
        <end position="38"/>
    </location>
</feature>
<sequence length="203" mass="21179">MRQVLDDMRPASGRPMGRATRHAVALAAATLLSTAAQAALVNGSFESGLQGWTVGNFFAEDYDYGIDALAHSGQAAFFGGGIGAAGTLSQTVATTPSQAYVLSFWLAGDGFMPNEFTVLANGAPLFQLSDAAFLSNTYQQFKVFLSPATASTSLSFAFRSDSGAFHFDDVALAPVPEPTTTLLFGAGIAALLAARKLRGRPSR</sequence>
<name>A0AAW9QD14_9BURK</name>
<reference evidence="3 4" key="1">
    <citation type="submission" date="2024-02" db="EMBL/GenBank/DDBJ databases">
        <title>Genome sequence of Aquincola sp. MAHUQ-54.</title>
        <authorList>
            <person name="Huq M.A."/>
        </authorList>
    </citation>
    <scope>NUCLEOTIDE SEQUENCE [LARGE SCALE GENOMIC DNA]</scope>
    <source>
        <strain evidence="3 4">MAHUQ-54</strain>
    </source>
</reference>
<proteinExistence type="predicted"/>
<organism evidence="3 4">
    <name type="scientific">Aquincola agrisoli</name>
    <dbReference type="NCBI Taxonomy" id="3119538"/>
    <lineage>
        <taxon>Bacteria</taxon>
        <taxon>Pseudomonadati</taxon>
        <taxon>Pseudomonadota</taxon>
        <taxon>Betaproteobacteria</taxon>
        <taxon>Burkholderiales</taxon>
        <taxon>Sphaerotilaceae</taxon>
        <taxon>Aquincola</taxon>
    </lineage>
</organism>
<evidence type="ECO:0000313" key="3">
    <source>
        <dbReference type="EMBL" id="MEF7616966.1"/>
    </source>
</evidence>
<dbReference type="Proteomes" id="UP001336250">
    <property type="component" value="Unassembled WGS sequence"/>
</dbReference>
<dbReference type="InterPro" id="IPR008979">
    <property type="entry name" value="Galactose-bd-like_sf"/>
</dbReference>
<evidence type="ECO:0000259" key="2">
    <source>
        <dbReference type="Pfam" id="PF07589"/>
    </source>
</evidence>
<dbReference type="EMBL" id="JAZIBG010000052">
    <property type="protein sequence ID" value="MEF7616966.1"/>
    <property type="molecule type" value="Genomic_DNA"/>
</dbReference>
<protein>
    <submittedName>
        <fullName evidence="3">PEP-CTERM sorting domain-containing protein</fullName>
    </submittedName>
</protein>
<dbReference type="Gene3D" id="2.60.120.260">
    <property type="entry name" value="Galactose-binding domain-like"/>
    <property type="match status" value="1"/>
</dbReference>
<dbReference type="RefSeq" id="WP_332292602.1">
    <property type="nucleotide sequence ID" value="NZ_JAZIBG010000052.1"/>
</dbReference>